<evidence type="ECO:0000256" key="12">
    <source>
        <dbReference type="ARBA" id="ARBA00033413"/>
    </source>
</evidence>
<dbReference type="NCBIfam" id="TIGR01498">
    <property type="entry name" value="folK"/>
    <property type="match status" value="1"/>
</dbReference>
<evidence type="ECO:0000256" key="3">
    <source>
        <dbReference type="ARBA" id="ARBA00013253"/>
    </source>
</evidence>
<dbReference type="PANTHER" id="PTHR43071">
    <property type="entry name" value="2-AMINO-4-HYDROXY-6-HYDROXYMETHYLDIHYDROPTERIDINE PYROPHOSPHOKINASE"/>
    <property type="match status" value="1"/>
</dbReference>
<evidence type="ECO:0000256" key="11">
    <source>
        <dbReference type="ARBA" id="ARBA00029766"/>
    </source>
</evidence>
<proteinExistence type="inferred from homology"/>
<evidence type="ECO:0000256" key="8">
    <source>
        <dbReference type="ARBA" id="ARBA00022840"/>
    </source>
</evidence>
<dbReference type="InterPro" id="IPR000550">
    <property type="entry name" value="Hppk"/>
</dbReference>
<dbReference type="PANTHER" id="PTHR43071:SF1">
    <property type="entry name" value="2-AMINO-4-HYDROXY-6-HYDROXYMETHYLDIHYDROPTERIDINE PYROPHOSPHOKINASE"/>
    <property type="match status" value="1"/>
</dbReference>
<evidence type="ECO:0000256" key="7">
    <source>
        <dbReference type="ARBA" id="ARBA00022777"/>
    </source>
</evidence>
<evidence type="ECO:0000256" key="2">
    <source>
        <dbReference type="ARBA" id="ARBA00005810"/>
    </source>
</evidence>
<dbReference type="EMBL" id="DXHL01000038">
    <property type="protein sequence ID" value="HIW11512.1"/>
    <property type="molecule type" value="Genomic_DNA"/>
</dbReference>
<dbReference type="EC" id="2.7.6.3" evidence="3"/>
<evidence type="ECO:0000256" key="10">
    <source>
        <dbReference type="ARBA" id="ARBA00029409"/>
    </source>
</evidence>
<dbReference type="Pfam" id="PF01288">
    <property type="entry name" value="HPPK"/>
    <property type="match status" value="1"/>
</dbReference>
<dbReference type="SUPFAM" id="SSF55083">
    <property type="entry name" value="6-hydroxymethyl-7,8-dihydropterin pyrophosphokinase, HPPK"/>
    <property type="match status" value="1"/>
</dbReference>
<evidence type="ECO:0000256" key="5">
    <source>
        <dbReference type="ARBA" id="ARBA00022679"/>
    </source>
</evidence>
<keyword evidence="9" id="KW-0289">Folate biosynthesis</keyword>
<accession>A0A9D1QE58</accession>
<dbReference type="InterPro" id="IPR035907">
    <property type="entry name" value="Hppk_sf"/>
</dbReference>
<comment type="function">
    <text evidence="10">Catalyzes the transfer of pyrophosphate from adenosine triphosphate (ATP) to 6-hydroxymethyl-7,8-dihydropterin, an enzymatic step in folate biosynthesis pathway.</text>
</comment>
<keyword evidence="7" id="KW-0418">Kinase</keyword>
<comment type="caution">
    <text evidence="14">The sequence shown here is derived from an EMBL/GenBank/DDBJ whole genome shotgun (WGS) entry which is preliminary data.</text>
</comment>
<reference evidence="14" key="2">
    <citation type="submission" date="2021-04" db="EMBL/GenBank/DDBJ databases">
        <authorList>
            <person name="Gilroy R."/>
        </authorList>
    </citation>
    <scope>NUCLEOTIDE SEQUENCE</scope>
    <source>
        <strain evidence="14">ChiBcec15-1070</strain>
    </source>
</reference>
<dbReference type="GO" id="GO:0005524">
    <property type="term" value="F:ATP binding"/>
    <property type="evidence" value="ECO:0007669"/>
    <property type="project" value="UniProtKB-KW"/>
</dbReference>
<dbReference type="GO" id="GO:0016301">
    <property type="term" value="F:kinase activity"/>
    <property type="evidence" value="ECO:0007669"/>
    <property type="project" value="UniProtKB-KW"/>
</dbReference>
<reference evidence="14" key="1">
    <citation type="journal article" date="2021" name="PeerJ">
        <title>Extensive microbial diversity within the chicken gut microbiome revealed by metagenomics and culture.</title>
        <authorList>
            <person name="Gilroy R."/>
            <person name="Ravi A."/>
            <person name="Getino M."/>
            <person name="Pursley I."/>
            <person name="Horton D.L."/>
            <person name="Alikhan N.F."/>
            <person name="Baker D."/>
            <person name="Gharbi K."/>
            <person name="Hall N."/>
            <person name="Watson M."/>
            <person name="Adriaenssens E.M."/>
            <person name="Foster-Nyarko E."/>
            <person name="Jarju S."/>
            <person name="Secka A."/>
            <person name="Antonio M."/>
            <person name="Oren A."/>
            <person name="Chaudhuri R.R."/>
            <person name="La Ragione R."/>
            <person name="Hildebrand F."/>
            <person name="Pallen M.J."/>
        </authorList>
    </citation>
    <scope>NUCLEOTIDE SEQUENCE</scope>
    <source>
        <strain evidence="14">ChiBcec15-1070</strain>
    </source>
</reference>
<dbReference type="GO" id="GO:0003848">
    <property type="term" value="F:2-amino-4-hydroxy-6-hydroxymethyldihydropteridine diphosphokinase activity"/>
    <property type="evidence" value="ECO:0007669"/>
    <property type="project" value="UniProtKB-EC"/>
</dbReference>
<evidence type="ECO:0000256" key="4">
    <source>
        <dbReference type="ARBA" id="ARBA00016218"/>
    </source>
</evidence>
<sequence length="177" mass="19642">MQSPKATDGHQVLLLLGSNLGPREAVLTAARGLIAERVGVLVAESACCETVPEGRFVETEPVEPFLNQALVVETRLSPLEVLDATQAVEQELGRPAHAPEYAADGERIYRARAIDIDILLYDAEIVENERLTVPHPRFHERRFALEPAVQIAPHWEHPSLKINLKELLNSFLLSDSQ</sequence>
<keyword evidence="5 14" id="KW-0808">Transferase</keyword>
<evidence type="ECO:0000256" key="9">
    <source>
        <dbReference type="ARBA" id="ARBA00022909"/>
    </source>
</evidence>
<evidence type="ECO:0000256" key="6">
    <source>
        <dbReference type="ARBA" id="ARBA00022741"/>
    </source>
</evidence>
<dbReference type="Proteomes" id="UP000823926">
    <property type="component" value="Unassembled WGS sequence"/>
</dbReference>
<protein>
    <recommendedName>
        <fullName evidence="4">2-amino-4-hydroxy-6-hydroxymethyldihydropteridine pyrophosphokinase</fullName>
        <ecNumber evidence="3">2.7.6.3</ecNumber>
    </recommendedName>
    <alternativeName>
        <fullName evidence="11">6-hydroxymethyl-7,8-dihydropterin pyrophosphokinase</fullName>
    </alternativeName>
    <alternativeName>
        <fullName evidence="12">7,8-dihydro-6-hydroxymethylpterin-pyrophosphokinase</fullName>
    </alternativeName>
</protein>
<keyword evidence="6" id="KW-0547">Nucleotide-binding</keyword>
<dbReference type="Gene3D" id="3.30.70.560">
    <property type="entry name" value="7,8-Dihydro-6-hydroxymethylpterin-pyrophosphokinase HPPK"/>
    <property type="match status" value="1"/>
</dbReference>
<evidence type="ECO:0000313" key="15">
    <source>
        <dbReference type="Proteomes" id="UP000823926"/>
    </source>
</evidence>
<comment type="pathway">
    <text evidence="1">Cofactor biosynthesis; tetrahydrofolate biosynthesis; 2-amino-4-hydroxy-6-hydroxymethyl-7,8-dihydropteridine diphosphate from 7,8-dihydroneopterin triphosphate: step 4/4.</text>
</comment>
<evidence type="ECO:0000313" key="14">
    <source>
        <dbReference type="EMBL" id="HIW11512.1"/>
    </source>
</evidence>
<dbReference type="GO" id="GO:0046656">
    <property type="term" value="P:folic acid biosynthetic process"/>
    <property type="evidence" value="ECO:0007669"/>
    <property type="project" value="UniProtKB-KW"/>
</dbReference>
<evidence type="ECO:0000256" key="1">
    <source>
        <dbReference type="ARBA" id="ARBA00005051"/>
    </source>
</evidence>
<gene>
    <name evidence="14" type="primary">folK</name>
    <name evidence="14" type="ORF">H9888_08495</name>
</gene>
<dbReference type="AlphaFoldDB" id="A0A9D1QE58"/>
<comment type="similarity">
    <text evidence="2">Belongs to the HPPK family.</text>
</comment>
<keyword evidence="8" id="KW-0067">ATP-binding</keyword>
<name>A0A9D1QE58_9BACT</name>
<organism evidence="14 15">
    <name type="scientific">Candidatus Rikenella faecigallinarum</name>
    <dbReference type="NCBI Taxonomy" id="2838745"/>
    <lineage>
        <taxon>Bacteria</taxon>
        <taxon>Pseudomonadati</taxon>
        <taxon>Bacteroidota</taxon>
        <taxon>Bacteroidia</taxon>
        <taxon>Bacteroidales</taxon>
        <taxon>Rikenellaceae</taxon>
        <taxon>Rikenella</taxon>
    </lineage>
</organism>
<evidence type="ECO:0000259" key="13">
    <source>
        <dbReference type="Pfam" id="PF01288"/>
    </source>
</evidence>
<dbReference type="CDD" id="cd00483">
    <property type="entry name" value="HPPK"/>
    <property type="match status" value="1"/>
</dbReference>
<feature type="domain" description="7,8-dihydro-6-hydroxymethylpterin-pyrophosphokinase" evidence="13">
    <location>
        <begin position="14"/>
        <end position="153"/>
    </location>
</feature>